<accession>X0WLJ6</accession>
<protein>
    <submittedName>
        <fullName evidence="1">Uncharacterized protein</fullName>
    </submittedName>
</protein>
<evidence type="ECO:0000313" key="1">
    <source>
        <dbReference type="EMBL" id="GAG13556.1"/>
    </source>
</evidence>
<dbReference type="AlphaFoldDB" id="X0WLJ6"/>
<name>X0WLJ6_9ZZZZ</name>
<proteinExistence type="predicted"/>
<gene>
    <name evidence="1" type="ORF">S01H1_35829</name>
</gene>
<organism evidence="1">
    <name type="scientific">marine sediment metagenome</name>
    <dbReference type="NCBI Taxonomy" id="412755"/>
    <lineage>
        <taxon>unclassified sequences</taxon>
        <taxon>metagenomes</taxon>
        <taxon>ecological metagenomes</taxon>
    </lineage>
</organism>
<dbReference type="EMBL" id="BARS01022407">
    <property type="protein sequence ID" value="GAG13556.1"/>
    <property type="molecule type" value="Genomic_DNA"/>
</dbReference>
<feature type="non-terminal residue" evidence="1">
    <location>
        <position position="1"/>
    </location>
</feature>
<reference evidence="1" key="1">
    <citation type="journal article" date="2014" name="Front. Microbiol.">
        <title>High frequency of phylogenetically diverse reductive dehalogenase-homologous genes in deep subseafloor sedimentary metagenomes.</title>
        <authorList>
            <person name="Kawai M."/>
            <person name="Futagami T."/>
            <person name="Toyoda A."/>
            <person name="Takaki Y."/>
            <person name="Nishi S."/>
            <person name="Hori S."/>
            <person name="Arai W."/>
            <person name="Tsubouchi T."/>
            <person name="Morono Y."/>
            <person name="Uchiyama I."/>
            <person name="Ito T."/>
            <person name="Fujiyama A."/>
            <person name="Inagaki F."/>
            <person name="Takami H."/>
        </authorList>
    </citation>
    <scope>NUCLEOTIDE SEQUENCE</scope>
    <source>
        <strain evidence="1">Expedition CK06-06</strain>
    </source>
</reference>
<comment type="caution">
    <text evidence="1">The sequence shown here is derived from an EMBL/GenBank/DDBJ whole genome shotgun (WGS) entry which is preliminary data.</text>
</comment>
<sequence length="188" mass="20870">TNRLVGSKDSEKVGYIAAVDPQTGEAFYGKTVAEAAKEGRKRKKDSKAVFFFVRVGYPSVHVLKTVRLQGYIYQDDFPKVKGYIQNRILNLGSLIPGNVQPLELVADTGFSGSLVLDTTALQGIDRDYLGEDTVTLAGGVIQPVSIYLSDVTVDTLRLSRSRDYRNGRRIPHGYGSYEIYMQKSNIRI</sequence>